<dbReference type="KEGG" id="mlt:VC82_536"/>
<protein>
    <submittedName>
        <fullName evidence="1">Uncharacterized protein</fullName>
    </submittedName>
</protein>
<dbReference type="InterPro" id="IPR053842">
    <property type="entry name" value="NikA-like"/>
</dbReference>
<dbReference type="HOGENOM" id="CLU_096411_0_3_10"/>
<organism evidence="1 2">
    <name type="scientific">Flagellimonas lutaonensis</name>
    <dbReference type="NCBI Taxonomy" id="516051"/>
    <lineage>
        <taxon>Bacteria</taxon>
        <taxon>Pseudomonadati</taxon>
        <taxon>Bacteroidota</taxon>
        <taxon>Flavobacteriia</taxon>
        <taxon>Flavobacteriales</taxon>
        <taxon>Flavobacteriaceae</taxon>
        <taxon>Flagellimonas</taxon>
    </lineage>
</organism>
<name>A0A0D5YQU2_9FLAO</name>
<dbReference type="Proteomes" id="UP000032726">
    <property type="component" value="Chromosome"/>
</dbReference>
<dbReference type="EMBL" id="CP011071">
    <property type="protein sequence ID" value="AKA34211.1"/>
    <property type="molecule type" value="Genomic_DNA"/>
</dbReference>
<dbReference type="Pfam" id="PF21983">
    <property type="entry name" value="NikA-like"/>
    <property type="match status" value="1"/>
</dbReference>
<dbReference type="OrthoDB" id="681025at2"/>
<reference evidence="1 2" key="1">
    <citation type="submission" date="2015-03" db="EMBL/GenBank/DDBJ databases">
        <title>Complete genome sequence of Muricauda lutaonensis CC-HSB-11T, isolated from a coastal hot spring.</title>
        <authorList>
            <person name="Kim K.M."/>
        </authorList>
    </citation>
    <scope>NUCLEOTIDE SEQUENCE [LARGE SCALE GENOMIC DNA]</scope>
    <source>
        <strain evidence="1 2">CC-HSB-11</strain>
    </source>
</reference>
<dbReference type="AlphaFoldDB" id="A0A0D5YQU2"/>
<dbReference type="RefSeq" id="WP_045801007.1">
    <property type="nucleotide sequence ID" value="NZ_CP011071.1"/>
</dbReference>
<keyword evidence="2" id="KW-1185">Reference proteome</keyword>
<proteinExistence type="predicted"/>
<accession>A0A0D5YQU2</accession>
<gene>
    <name evidence="1" type="ORF">VC82_536</name>
</gene>
<sequence>MGRPKKELGNLKIIQVNIRMTTNEYLKVSTNAETLGISIADYIRKTCTGKSLPTKKINPLDRELFVELSRIGNNLNQLTKVYNSGIRDPFNMKEQLIAVKDLLTFLKSNISNNDR</sequence>
<dbReference type="STRING" id="516051.VC82_536"/>
<evidence type="ECO:0000313" key="1">
    <source>
        <dbReference type="EMBL" id="AKA34211.1"/>
    </source>
</evidence>
<dbReference type="PATRIC" id="fig|516051.4.peg.559"/>
<evidence type="ECO:0000313" key="2">
    <source>
        <dbReference type="Proteomes" id="UP000032726"/>
    </source>
</evidence>